<reference evidence="4" key="1">
    <citation type="submission" date="2025-08" db="UniProtKB">
        <authorList>
            <consortium name="RefSeq"/>
        </authorList>
    </citation>
    <scope>IDENTIFICATION</scope>
</reference>
<dbReference type="InterPro" id="IPR044683">
    <property type="entry name" value="LAZY"/>
</dbReference>
<keyword evidence="1" id="KW-0341">Growth regulation</keyword>
<dbReference type="PANTHER" id="PTHR34045:SF3">
    <property type="entry name" value="PROTEIN LAZY 4"/>
    <property type="match status" value="1"/>
</dbReference>
<comment type="similarity">
    <text evidence="2">Belongs to the LAZY family.</text>
</comment>
<dbReference type="PANTHER" id="PTHR34045">
    <property type="entry name" value="OS03G0406300 PROTEIN"/>
    <property type="match status" value="1"/>
</dbReference>
<evidence type="ECO:0000256" key="1">
    <source>
        <dbReference type="ARBA" id="ARBA00022604"/>
    </source>
</evidence>
<name>A0A1U8AI45_NELNU</name>
<dbReference type="eggNOG" id="ENOG502QSTE">
    <property type="taxonomic scope" value="Eukaryota"/>
</dbReference>
<evidence type="ECO:0000313" key="3">
    <source>
        <dbReference type="Proteomes" id="UP000189703"/>
    </source>
</evidence>
<dbReference type="STRING" id="4432.A0A1U8AI45"/>
<dbReference type="AlphaFoldDB" id="A0A1U8AI45"/>
<dbReference type="KEGG" id="nnu:104600511"/>
<dbReference type="Proteomes" id="UP000189703">
    <property type="component" value="Unplaced"/>
</dbReference>
<dbReference type="OMA" id="HAKQEPR"/>
<dbReference type="RefSeq" id="XP_010261786.1">
    <property type="nucleotide sequence ID" value="XM_010263484.2"/>
</dbReference>
<organism evidence="3 4">
    <name type="scientific">Nelumbo nucifera</name>
    <name type="common">Sacred lotus</name>
    <dbReference type="NCBI Taxonomy" id="4432"/>
    <lineage>
        <taxon>Eukaryota</taxon>
        <taxon>Viridiplantae</taxon>
        <taxon>Streptophyta</taxon>
        <taxon>Embryophyta</taxon>
        <taxon>Tracheophyta</taxon>
        <taxon>Spermatophyta</taxon>
        <taxon>Magnoliopsida</taxon>
        <taxon>Proteales</taxon>
        <taxon>Nelumbonaceae</taxon>
        <taxon>Nelumbo</taxon>
    </lineage>
</organism>
<dbReference type="GO" id="GO:0040008">
    <property type="term" value="P:regulation of growth"/>
    <property type="evidence" value="ECO:0007669"/>
    <property type="project" value="InterPro"/>
</dbReference>
<sequence>MKIFSWMQSKIHGRPGNKKPSGVLPNHLNLREPLKEEFSDWPHGLLAIGTFGNNDLKGESERCDPLENPSSSQDLLDFTAEEVGKLEKELTKLLSHKPDSIGTESTNLGETIHLPLDKFLNCPSSLDVDRTNCHKFCEDSEDKNDNNLLGNTSIVLSKGKDVCVDGKKAIGKRSITFLLKKIFVCRSGFPPAPAPSLWDQLPESRMEKLLRAILHKKIYPQSSTSSSLKKYLDNRQMLKAINKDDELEETSDDGCKWDKTDSEYIVLEI</sequence>
<protein>
    <submittedName>
        <fullName evidence="4">Uncharacterized protein LOC104600511</fullName>
    </submittedName>
</protein>
<gene>
    <name evidence="4" type="primary">LOC104600511</name>
</gene>
<evidence type="ECO:0000313" key="4">
    <source>
        <dbReference type="RefSeq" id="XP_010261786.1"/>
    </source>
</evidence>
<proteinExistence type="inferred from homology"/>
<evidence type="ECO:0000256" key="2">
    <source>
        <dbReference type="ARBA" id="ARBA00024198"/>
    </source>
</evidence>
<accession>A0A1U8AI45</accession>
<dbReference type="FunCoup" id="A0A1U8AI45">
    <property type="interactions" value="993"/>
</dbReference>
<dbReference type="OrthoDB" id="1729737at2759"/>
<keyword evidence="3" id="KW-1185">Reference proteome</keyword>
<dbReference type="GO" id="GO:0009630">
    <property type="term" value="P:gravitropism"/>
    <property type="evidence" value="ECO:0007669"/>
    <property type="project" value="InterPro"/>
</dbReference>
<dbReference type="GeneID" id="104600511"/>